<evidence type="ECO:0000256" key="3">
    <source>
        <dbReference type="ARBA" id="ARBA00022737"/>
    </source>
</evidence>
<dbReference type="EMBL" id="AYRZ02000007">
    <property type="protein sequence ID" value="PHT75422.1"/>
    <property type="molecule type" value="Genomic_DNA"/>
</dbReference>
<dbReference type="PANTHER" id="PTHR23155">
    <property type="entry name" value="DISEASE RESISTANCE PROTEIN RP"/>
    <property type="match status" value="1"/>
</dbReference>
<keyword evidence="6" id="KW-0067">ATP-binding</keyword>
<gene>
    <name evidence="8" type="ORF">T459_18944</name>
</gene>
<dbReference type="Proteomes" id="UP000222542">
    <property type="component" value="Unassembled WGS sequence"/>
</dbReference>
<reference evidence="8 9" key="2">
    <citation type="journal article" date="2017" name="Genome Biol.">
        <title>New reference genome sequences of hot pepper reveal the massive evolution of plant disease-resistance genes by retroduplication.</title>
        <authorList>
            <person name="Kim S."/>
            <person name="Park J."/>
            <person name="Yeom S.I."/>
            <person name="Kim Y.M."/>
            <person name="Seo E."/>
            <person name="Kim K.T."/>
            <person name="Kim M.S."/>
            <person name="Lee J.M."/>
            <person name="Cheong K."/>
            <person name="Shin H.S."/>
            <person name="Kim S.B."/>
            <person name="Han K."/>
            <person name="Lee J."/>
            <person name="Park M."/>
            <person name="Lee H.A."/>
            <person name="Lee H.Y."/>
            <person name="Lee Y."/>
            <person name="Oh S."/>
            <person name="Lee J.H."/>
            <person name="Choi E."/>
            <person name="Choi E."/>
            <person name="Lee S.E."/>
            <person name="Jeon J."/>
            <person name="Kim H."/>
            <person name="Choi G."/>
            <person name="Song H."/>
            <person name="Lee J."/>
            <person name="Lee S.C."/>
            <person name="Kwon J.K."/>
            <person name="Lee H.Y."/>
            <person name="Koo N."/>
            <person name="Hong Y."/>
            <person name="Kim R.W."/>
            <person name="Kang W.H."/>
            <person name="Huh J.H."/>
            <person name="Kang B.C."/>
            <person name="Yang T.J."/>
            <person name="Lee Y.H."/>
            <person name="Bennetzen J.L."/>
            <person name="Choi D."/>
        </authorList>
    </citation>
    <scope>NUCLEOTIDE SEQUENCE [LARGE SCALE GENOMIC DNA]</scope>
    <source>
        <strain evidence="9">cv. CM334</strain>
    </source>
</reference>
<evidence type="ECO:0000256" key="6">
    <source>
        <dbReference type="ARBA" id="ARBA00022840"/>
    </source>
</evidence>
<dbReference type="FunFam" id="1.10.10.10:FF:000322">
    <property type="entry name" value="Probable disease resistance protein At1g63360"/>
    <property type="match status" value="1"/>
</dbReference>
<comment type="similarity">
    <text evidence="1">Belongs to the disease resistance NB-LRR family.</text>
</comment>
<evidence type="ECO:0000313" key="9">
    <source>
        <dbReference type="Proteomes" id="UP000222542"/>
    </source>
</evidence>
<keyword evidence="5" id="KW-0611">Plant defense</keyword>
<name>A0A2G2Z080_CAPAN</name>
<dbReference type="GO" id="GO:0005524">
    <property type="term" value="F:ATP binding"/>
    <property type="evidence" value="ECO:0007669"/>
    <property type="project" value="UniProtKB-KW"/>
</dbReference>
<keyword evidence="2" id="KW-0433">Leucine-rich repeat</keyword>
<keyword evidence="9" id="KW-1185">Reference proteome</keyword>
<evidence type="ECO:0000259" key="7">
    <source>
        <dbReference type="Pfam" id="PF23559"/>
    </source>
</evidence>
<dbReference type="Gramene" id="PHT75422">
    <property type="protein sequence ID" value="PHT75422"/>
    <property type="gene ID" value="T459_18944"/>
</dbReference>
<evidence type="ECO:0000313" key="8">
    <source>
        <dbReference type="EMBL" id="PHT75422.1"/>
    </source>
</evidence>
<dbReference type="InterPro" id="IPR036388">
    <property type="entry name" value="WH-like_DNA-bd_sf"/>
</dbReference>
<dbReference type="OMA" id="CIMATDY"/>
<dbReference type="SMR" id="A0A2G2Z080"/>
<evidence type="ECO:0000256" key="2">
    <source>
        <dbReference type="ARBA" id="ARBA00022614"/>
    </source>
</evidence>
<dbReference type="GO" id="GO:0006952">
    <property type="term" value="P:defense response"/>
    <property type="evidence" value="ECO:0007669"/>
    <property type="project" value="UniProtKB-KW"/>
</dbReference>
<reference evidence="8 9" key="1">
    <citation type="journal article" date="2014" name="Nat. Genet.">
        <title>Genome sequence of the hot pepper provides insights into the evolution of pungency in Capsicum species.</title>
        <authorList>
            <person name="Kim S."/>
            <person name="Park M."/>
            <person name="Yeom S.I."/>
            <person name="Kim Y.M."/>
            <person name="Lee J.M."/>
            <person name="Lee H.A."/>
            <person name="Seo E."/>
            <person name="Choi J."/>
            <person name="Cheong K."/>
            <person name="Kim K.T."/>
            <person name="Jung K."/>
            <person name="Lee G.W."/>
            <person name="Oh S.K."/>
            <person name="Bae C."/>
            <person name="Kim S.B."/>
            <person name="Lee H.Y."/>
            <person name="Kim S.Y."/>
            <person name="Kim M.S."/>
            <person name="Kang B.C."/>
            <person name="Jo Y.D."/>
            <person name="Yang H.B."/>
            <person name="Jeong H.J."/>
            <person name="Kang W.H."/>
            <person name="Kwon J.K."/>
            <person name="Shin C."/>
            <person name="Lim J.Y."/>
            <person name="Park J.H."/>
            <person name="Huh J.H."/>
            <person name="Kim J.S."/>
            <person name="Kim B.D."/>
            <person name="Cohen O."/>
            <person name="Paran I."/>
            <person name="Suh M.C."/>
            <person name="Lee S.B."/>
            <person name="Kim Y.K."/>
            <person name="Shin Y."/>
            <person name="Noh S.J."/>
            <person name="Park J."/>
            <person name="Seo Y.S."/>
            <person name="Kwon S.Y."/>
            <person name="Kim H.A."/>
            <person name="Park J.M."/>
            <person name="Kim H.J."/>
            <person name="Choi S.B."/>
            <person name="Bosland P.W."/>
            <person name="Reeves G."/>
            <person name="Jo S.H."/>
            <person name="Lee B.W."/>
            <person name="Cho H.T."/>
            <person name="Choi H.S."/>
            <person name="Lee M.S."/>
            <person name="Yu Y."/>
            <person name="Do Choi Y."/>
            <person name="Park B.S."/>
            <person name="van Deynze A."/>
            <person name="Ashrafi H."/>
            <person name="Hill T."/>
            <person name="Kim W.T."/>
            <person name="Pai H.S."/>
            <person name="Ahn H.K."/>
            <person name="Yeam I."/>
            <person name="Giovannoni J.J."/>
            <person name="Rose J.K."/>
            <person name="Sorensen I."/>
            <person name="Lee S.J."/>
            <person name="Kim R.W."/>
            <person name="Choi I.Y."/>
            <person name="Choi B.S."/>
            <person name="Lim J.S."/>
            <person name="Lee Y.H."/>
            <person name="Choi D."/>
        </authorList>
    </citation>
    <scope>NUCLEOTIDE SEQUENCE [LARGE SCALE GENOMIC DNA]</scope>
    <source>
        <strain evidence="9">cv. CM334</strain>
    </source>
</reference>
<protein>
    <recommendedName>
        <fullName evidence="7">Disease resistance protein winged helix domain-containing protein</fullName>
    </recommendedName>
</protein>
<dbReference type="OrthoDB" id="1304968at2759"/>
<evidence type="ECO:0000256" key="1">
    <source>
        <dbReference type="ARBA" id="ARBA00008894"/>
    </source>
</evidence>
<dbReference type="AlphaFoldDB" id="A0A2G2Z080"/>
<dbReference type="InterPro" id="IPR058922">
    <property type="entry name" value="WHD_DRP"/>
</dbReference>
<accession>A0A2G2Z080</accession>
<dbReference type="PANTHER" id="PTHR23155:SF1228">
    <property type="entry name" value="NB-ARC DOMAIN CONTAINING PROTEIN, EXPRESSED"/>
    <property type="match status" value="1"/>
</dbReference>
<dbReference type="InterPro" id="IPR044974">
    <property type="entry name" value="Disease_R_plants"/>
</dbReference>
<dbReference type="Gene3D" id="1.10.10.10">
    <property type="entry name" value="Winged helix-like DNA-binding domain superfamily/Winged helix DNA-binding domain"/>
    <property type="match status" value="1"/>
</dbReference>
<evidence type="ECO:0000256" key="4">
    <source>
        <dbReference type="ARBA" id="ARBA00022741"/>
    </source>
</evidence>
<proteinExistence type="inferred from homology"/>
<sequence length="130" mass="15202">MQLSYDNLPDHIRPCFLYIWMFPEDARISVSKLISLWIAEGFMQNIESGRLMEEVAERYLMDLIHSNMVMVSKRRYNGKVKYCHVHVHDNLTRITSFERTVFVIEESAISVFAGLPSPQCLKLVDLVYKS</sequence>
<evidence type="ECO:0000256" key="5">
    <source>
        <dbReference type="ARBA" id="ARBA00022821"/>
    </source>
</evidence>
<dbReference type="Pfam" id="PF23559">
    <property type="entry name" value="WHD_DRP"/>
    <property type="match status" value="1"/>
</dbReference>
<feature type="domain" description="Disease resistance protein winged helix" evidence="7">
    <location>
        <begin position="21"/>
        <end position="87"/>
    </location>
</feature>
<keyword evidence="4" id="KW-0547">Nucleotide-binding</keyword>
<organism evidence="8 9">
    <name type="scientific">Capsicum annuum</name>
    <name type="common">Capsicum pepper</name>
    <dbReference type="NCBI Taxonomy" id="4072"/>
    <lineage>
        <taxon>Eukaryota</taxon>
        <taxon>Viridiplantae</taxon>
        <taxon>Streptophyta</taxon>
        <taxon>Embryophyta</taxon>
        <taxon>Tracheophyta</taxon>
        <taxon>Spermatophyta</taxon>
        <taxon>Magnoliopsida</taxon>
        <taxon>eudicotyledons</taxon>
        <taxon>Gunneridae</taxon>
        <taxon>Pentapetalae</taxon>
        <taxon>asterids</taxon>
        <taxon>lamiids</taxon>
        <taxon>Solanales</taxon>
        <taxon>Solanaceae</taxon>
        <taxon>Solanoideae</taxon>
        <taxon>Capsiceae</taxon>
        <taxon>Capsicum</taxon>
    </lineage>
</organism>
<keyword evidence="3" id="KW-0677">Repeat</keyword>
<dbReference type="STRING" id="4072.A0A2G2Z080"/>
<comment type="caution">
    <text evidence="8">The sequence shown here is derived from an EMBL/GenBank/DDBJ whole genome shotgun (WGS) entry which is preliminary data.</text>
</comment>